<proteinExistence type="predicted"/>
<reference evidence="2 3" key="1">
    <citation type="submission" date="2018-03" db="EMBL/GenBank/DDBJ databases">
        <title>Draft genome of Nitrosomonas supralitoralis APG5.</title>
        <authorList>
            <person name="Urakawa H."/>
            <person name="Lopez J.V."/>
        </authorList>
    </citation>
    <scope>NUCLEOTIDE SEQUENCE [LARGE SCALE GENOMIC DNA]</scope>
    <source>
        <strain evidence="2 3">APG5</strain>
    </source>
</reference>
<keyword evidence="1" id="KW-0472">Membrane</keyword>
<dbReference type="AlphaFoldDB" id="A0A2P7NY15"/>
<feature type="transmembrane region" description="Helical" evidence="1">
    <location>
        <begin position="7"/>
        <end position="27"/>
    </location>
</feature>
<evidence type="ECO:0000313" key="3">
    <source>
        <dbReference type="Proteomes" id="UP000241912"/>
    </source>
</evidence>
<accession>A0A2P7NY15</accession>
<keyword evidence="1" id="KW-0812">Transmembrane</keyword>
<name>A0A2P7NY15_9PROT</name>
<feature type="transmembrane region" description="Helical" evidence="1">
    <location>
        <begin position="64"/>
        <end position="88"/>
    </location>
</feature>
<evidence type="ECO:0000313" key="2">
    <source>
        <dbReference type="EMBL" id="PSJ18355.1"/>
    </source>
</evidence>
<keyword evidence="3" id="KW-1185">Reference proteome</keyword>
<keyword evidence="1" id="KW-1133">Transmembrane helix</keyword>
<protein>
    <submittedName>
        <fullName evidence="2">Multidrug ABC transporter permease</fullName>
    </submittedName>
</protein>
<sequence length="128" mass="13823">MIQILKPIVSLLMFLIVLFFVNTLLTITTSFASWHNTILSLACASLAAWFTWKLVTGEETHTLIAVIGGALILGGVFFTLVFLAPMFIAKDTSQGPMIGIFIAAPIGVILGAIGGYVYASKRKVKMED</sequence>
<evidence type="ECO:0000256" key="1">
    <source>
        <dbReference type="SAM" id="Phobius"/>
    </source>
</evidence>
<dbReference type="RefSeq" id="WP_106705816.1">
    <property type="nucleotide sequence ID" value="NZ_PXXU01000006.1"/>
</dbReference>
<dbReference type="OrthoDB" id="8548193at2"/>
<organism evidence="2 3">
    <name type="scientific">Nitrosomonas supralitoralis</name>
    <dbReference type="NCBI Taxonomy" id="2116706"/>
    <lineage>
        <taxon>Bacteria</taxon>
        <taxon>Pseudomonadati</taxon>
        <taxon>Pseudomonadota</taxon>
        <taxon>Betaproteobacteria</taxon>
        <taxon>Nitrosomonadales</taxon>
        <taxon>Nitrosomonadaceae</taxon>
        <taxon>Nitrosomonas</taxon>
    </lineage>
</organism>
<dbReference type="Proteomes" id="UP000241912">
    <property type="component" value="Unassembled WGS sequence"/>
</dbReference>
<feature type="transmembrane region" description="Helical" evidence="1">
    <location>
        <begin position="100"/>
        <end position="119"/>
    </location>
</feature>
<gene>
    <name evidence="2" type="ORF">C7H79_03000</name>
</gene>
<comment type="caution">
    <text evidence="2">The sequence shown here is derived from an EMBL/GenBank/DDBJ whole genome shotgun (WGS) entry which is preliminary data.</text>
</comment>
<dbReference type="EMBL" id="PXXU01000006">
    <property type="protein sequence ID" value="PSJ18355.1"/>
    <property type="molecule type" value="Genomic_DNA"/>
</dbReference>
<feature type="transmembrane region" description="Helical" evidence="1">
    <location>
        <begin position="33"/>
        <end position="52"/>
    </location>
</feature>